<dbReference type="CDD" id="cd03257">
    <property type="entry name" value="ABC_NikE_OppD_transporters"/>
    <property type="match status" value="1"/>
</dbReference>
<dbReference type="InterPro" id="IPR003439">
    <property type="entry name" value="ABC_transporter-like_ATP-bd"/>
</dbReference>
<dbReference type="SMART" id="SM00382">
    <property type="entry name" value="AAA"/>
    <property type="match status" value="1"/>
</dbReference>
<dbReference type="InterPro" id="IPR027417">
    <property type="entry name" value="P-loop_NTPase"/>
</dbReference>
<evidence type="ECO:0000256" key="2">
    <source>
        <dbReference type="ARBA" id="ARBA00022741"/>
    </source>
</evidence>
<dbReference type="PANTHER" id="PTHR43776">
    <property type="entry name" value="TRANSPORT ATP-BINDING PROTEIN"/>
    <property type="match status" value="1"/>
</dbReference>
<keyword evidence="3" id="KW-0067">ATP-binding</keyword>
<keyword evidence="1" id="KW-0813">Transport</keyword>
<evidence type="ECO:0000259" key="4">
    <source>
        <dbReference type="PROSITE" id="PS50893"/>
    </source>
</evidence>
<dbReference type="InterPro" id="IPR003593">
    <property type="entry name" value="AAA+_ATPase"/>
</dbReference>
<protein>
    <submittedName>
        <fullName evidence="5">ABC-type antimicrobial peptide transport system, ATPase component</fullName>
    </submittedName>
</protein>
<evidence type="ECO:0000256" key="3">
    <source>
        <dbReference type="ARBA" id="ARBA00022840"/>
    </source>
</evidence>
<dbReference type="GO" id="GO:0055085">
    <property type="term" value="P:transmembrane transport"/>
    <property type="evidence" value="ECO:0007669"/>
    <property type="project" value="UniProtKB-ARBA"/>
</dbReference>
<gene>
    <name evidence="5" type="ORF">Sps_01875</name>
</gene>
<organism evidence="5 6">
    <name type="scientific">Shewanella psychrophila</name>
    <dbReference type="NCBI Taxonomy" id="225848"/>
    <lineage>
        <taxon>Bacteria</taxon>
        <taxon>Pseudomonadati</taxon>
        <taxon>Pseudomonadota</taxon>
        <taxon>Gammaproteobacteria</taxon>
        <taxon>Alteromonadales</taxon>
        <taxon>Shewanellaceae</taxon>
        <taxon>Shewanella</taxon>
    </lineage>
</organism>
<dbReference type="EMBL" id="CP014782">
    <property type="protein sequence ID" value="AQS37038.1"/>
    <property type="molecule type" value="Genomic_DNA"/>
</dbReference>
<dbReference type="GO" id="GO:0005524">
    <property type="term" value="F:ATP binding"/>
    <property type="evidence" value="ECO:0007669"/>
    <property type="project" value="UniProtKB-KW"/>
</dbReference>
<dbReference type="KEGG" id="spsw:Sps_01875"/>
<dbReference type="SUPFAM" id="SSF52540">
    <property type="entry name" value="P-loop containing nucleoside triphosphate hydrolases"/>
    <property type="match status" value="1"/>
</dbReference>
<dbReference type="GO" id="GO:0016887">
    <property type="term" value="F:ATP hydrolysis activity"/>
    <property type="evidence" value="ECO:0007669"/>
    <property type="project" value="InterPro"/>
</dbReference>
<dbReference type="STRING" id="225848.Sps_01875"/>
<evidence type="ECO:0000313" key="5">
    <source>
        <dbReference type="EMBL" id="AQS37038.1"/>
    </source>
</evidence>
<dbReference type="Gene3D" id="3.40.50.300">
    <property type="entry name" value="P-loop containing nucleotide triphosphate hydrolases"/>
    <property type="match status" value="1"/>
</dbReference>
<evidence type="ECO:0000256" key="1">
    <source>
        <dbReference type="ARBA" id="ARBA00022448"/>
    </source>
</evidence>
<reference evidence="5 6" key="1">
    <citation type="submission" date="2016-03" db="EMBL/GenBank/DDBJ databases">
        <title>Complete genome sequence of Shewanella psychrophila WP2, a deep sea bacterium isolated from west Pacific sediment.</title>
        <authorList>
            <person name="Xu G."/>
            <person name="Jian H."/>
        </authorList>
    </citation>
    <scope>NUCLEOTIDE SEQUENCE [LARGE SCALE GENOMIC DNA]</scope>
    <source>
        <strain evidence="5 6">WP2</strain>
    </source>
</reference>
<feature type="domain" description="ABC transporter" evidence="4">
    <location>
        <begin position="11"/>
        <end position="256"/>
    </location>
</feature>
<name>A0A1S6HNE8_9GAMM</name>
<proteinExistence type="predicted"/>
<keyword evidence="6" id="KW-1185">Reference proteome</keyword>
<dbReference type="PANTHER" id="PTHR43776:SF6">
    <property type="entry name" value="DIPEPTIDE TRANSPORT ATP-BINDING PROTEIN DPPF"/>
    <property type="match status" value="1"/>
</dbReference>
<dbReference type="AlphaFoldDB" id="A0A1S6HNE8"/>
<keyword evidence="2" id="KW-0547">Nucleotide-binding</keyword>
<dbReference type="Pfam" id="PF00005">
    <property type="entry name" value="ABC_tran"/>
    <property type="match status" value="1"/>
</dbReference>
<sequence>MKKHAMKTTLLQVSNLSKRFYAGYKGFKREYSQALSPVSFELNTGETLAIVGAAGSGKSTLARILVGAEVRSSGEIYFEGEALEKRNLKQRCKLIRMIFQDPNTSLNPKLTIGDLLDEPLKFNTNLNAKERREQVVDKLRKVGLLPEHADFYPHMISEGMKQRVAVARALMLDPKIIIADEALTALDLSVRSQILNLLLKLQKEMGLSYIFVSHNLSIIRHFSDKVMVLHHGKMVEKATTEDLFNAPKHEYTQRLIQELTLFSQKRHSSPTKKHG</sequence>
<evidence type="ECO:0000313" key="6">
    <source>
        <dbReference type="Proteomes" id="UP000189545"/>
    </source>
</evidence>
<accession>A0A1S6HNE8</accession>
<dbReference type="InterPro" id="IPR050319">
    <property type="entry name" value="ABC_transp_ATP-bind"/>
</dbReference>
<dbReference type="Proteomes" id="UP000189545">
    <property type="component" value="Chromosome"/>
</dbReference>
<dbReference type="PROSITE" id="PS50893">
    <property type="entry name" value="ABC_TRANSPORTER_2"/>
    <property type="match status" value="1"/>
</dbReference>